<dbReference type="InterPro" id="IPR052715">
    <property type="entry name" value="RAYT_transposase"/>
</dbReference>
<evidence type="ECO:0000259" key="1">
    <source>
        <dbReference type="SMART" id="SM01321"/>
    </source>
</evidence>
<dbReference type="Gene3D" id="3.30.70.1290">
    <property type="entry name" value="Transposase IS200-like"/>
    <property type="match status" value="1"/>
</dbReference>
<dbReference type="PANTHER" id="PTHR36966">
    <property type="entry name" value="REP-ASSOCIATED TYROSINE TRANSPOSASE"/>
    <property type="match status" value="1"/>
</dbReference>
<dbReference type="InterPro" id="IPR002686">
    <property type="entry name" value="Transposase_17"/>
</dbReference>
<dbReference type="PANTHER" id="PTHR36966:SF1">
    <property type="entry name" value="REP-ASSOCIATED TYROSINE TRANSPOSASE"/>
    <property type="match status" value="1"/>
</dbReference>
<gene>
    <name evidence="2" type="ORF">GCM10022279_04120</name>
</gene>
<organism evidence="2 3">
    <name type="scientific">Comamonas faecalis</name>
    <dbReference type="NCBI Taxonomy" id="1387849"/>
    <lineage>
        <taxon>Bacteria</taxon>
        <taxon>Pseudomonadati</taxon>
        <taxon>Pseudomonadota</taxon>
        <taxon>Betaproteobacteria</taxon>
        <taxon>Burkholderiales</taxon>
        <taxon>Comamonadaceae</taxon>
        <taxon>Comamonas</taxon>
    </lineage>
</organism>
<dbReference type="Pfam" id="PF01797">
    <property type="entry name" value="Y1_Tnp"/>
    <property type="match status" value="1"/>
</dbReference>
<keyword evidence="3" id="KW-1185">Reference proteome</keyword>
<accession>A0ABP7QK77</accession>
<feature type="domain" description="Transposase IS200-like" evidence="1">
    <location>
        <begin position="18"/>
        <end position="127"/>
    </location>
</feature>
<dbReference type="SUPFAM" id="SSF143422">
    <property type="entry name" value="Transposase IS200-like"/>
    <property type="match status" value="1"/>
</dbReference>
<protein>
    <submittedName>
        <fullName evidence="2">Transposase</fullName>
    </submittedName>
</protein>
<dbReference type="Proteomes" id="UP001501627">
    <property type="component" value="Unassembled WGS sequence"/>
</dbReference>
<dbReference type="InterPro" id="IPR036515">
    <property type="entry name" value="Transposase_17_sf"/>
</dbReference>
<dbReference type="EMBL" id="BAABBP010000002">
    <property type="protein sequence ID" value="GAA3983940.1"/>
    <property type="molecule type" value="Genomic_DNA"/>
</dbReference>
<evidence type="ECO:0000313" key="3">
    <source>
        <dbReference type="Proteomes" id="UP001501627"/>
    </source>
</evidence>
<proteinExistence type="predicted"/>
<evidence type="ECO:0000313" key="2">
    <source>
        <dbReference type="EMBL" id="GAA3983940.1"/>
    </source>
</evidence>
<dbReference type="SMART" id="SM01321">
    <property type="entry name" value="Y1_Tnp"/>
    <property type="match status" value="1"/>
</dbReference>
<reference evidence="3" key="1">
    <citation type="journal article" date="2019" name="Int. J. Syst. Evol. Microbiol.">
        <title>The Global Catalogue of Microorganisms (GCM) 10K type strain sequencing project: providing services to taxonomists for standard genome sequencing and annotation.</title>
        <authorList>
            <consortium name="The Broad Institute Genomics Platform"/>
            <consortium name="The Broad Institute Genome Sequencing Center for Infectious Disease"/>
            <person name="Wu L."/>
            <person name="Ma J."/>
        </authorList>
    </citation>
    <scope>NUCLEOTIDE SEQUENCE [LARGE SCALE GENOMIC DNA]</scope>
    <source>
        <strain evidence="3">JCM 17561</strain>
    </source>
</reference>
<dbReference type="NCBIfam" id="NF047646">
    <property type="entry name" value="REP_Tyr_transpos"/>
    <property type="match status" value="1"/>
</dbReference>
<comment type="caution">
    <text evidence="2">The sequence shown here is derived from an EMBL/GenBank/DDBJ whole genome shotgun (WGS) entry which is preliminary data.</text>
</comment>
<name>A0ABP7QK77_9BURK</name>
<sequence length="156" mass="17416">MTPERPHAAALRRGRVSLAGAVYLITTVTRQRQPLFADWRCAREVVRALMGEAALGRADTLAYVVMPDHVHWLMQLRGEAALSAVVRSVKSVSAHRLGAAVWQPGFHDHALRADEDVVAAARYVVANPLRAGLVHRLADYPHWDAVWLGEDERELW</sequence>